<evidence type="ECO:0000313" key="3">
    <source>
        <dbReference type="Proteomes" id="UP000580250"/>
    </source>
</evidence>
<accession>A0A6V7V1U2</accession>
<evidence type="ECO:0000313" key="2">
    <source>
        <dbReference type="EMBL" id="CAD2168325.1"/>
    </source>
</evidence>
<sequence>MKNNSNKSLKKRSKHTEKNFVFKKLNFEGESSNTQNPKKKETEDLLKNFIEEKEYFGWDKRKLYPYERQIMFLRINYCKAYSY</sequence>
<reference evidence="2 3" key="1">
    <citation type="submission" date="2020-08" db="EMBL/GenBank/DDBJ databases">
        <authorList>
            <person name="Koutsovoulos G."/>
            <person name="Danchin GJ E."/>
        </authorList>
    </citation>
    <scope>NUCLEOTIDE SEQUENCE [LARGE SCALE GENOMIC DNA]</scope>
</reference>
<organism evidence="2 3">
    <name type="scientific">Meloidogyne enterolobii</name>
    <name type="common">Root-knot nematode worm</name>
    <name type="synonym">Meloidogyne mayaguensis</name>
    <dbReference type="NCBI Taxonomy" id="390850"/>
    <lineage>
        <taxon>Eukaryota</taxon>
        <taxon>Metazoa</taxon>
        <taxon>Ecdysozoa</taxon>
        <taxon>Nematoda</taxon>
        <taxon>Chromadorea</taxon>
        <taxon>Rhabditida</taxon>
        <taxon>Tylenchina</taxon>
        <taxon>Tylenchomorpha</taxon>
        <taxon>Tylenchoidea</taxon>
        <taxon>Meloidogynidae</taxon>
        <taxon>Meloidogyninae</taxon>
        <taxon>Meloidogyne</taxon>
    </lineage>
</organism>
<evidence type="ECO:0000256" key="1">
    <source>
        <dbReference type="SAM" id="MobiDB-lite"/>
    </source>
</evidence>
<dbReference type="Proteomes" id="UP000580250">
    <property type="component" value="Unassembled WGS sequence"/>
</dbReference>
<comment type="caution">
    <text evidence="2">The sequence shown here is derived from an EMBL/GenBank/DDBJ whole genome shotgun (WGS) entry which is preliminary data.</text>
</comment>
<dbReference type="EMBL" id="CAJEWN010000139">
    <property type="protein sequence ID" value="CAD2168325.1"/>
    <property type="molecule type" value="Genomic_DNA"/>
</dbReference>
<feature type="region of interest" description="Disordered" evidence="1">
    <location>
        <begin position="1"/>
        <end position="42"/>
    </location>
</feature>
<protein>
    <submittedName>
        <fullName evidence="2">Uncharacterized protein</fullName>
    </submittedName>
</protein>
<gene>
    <name evidence="2" type="ORF">MENT_LOCUS19683</name>
</gene>
<name>A0A6V7V1U2_MELEN</name>
<proteinExistence type="predicted"/>
<dbReference type="AlphaFoldDB" id="A0A6V7V1U2"/>